<gene>
    <name evidence="7" type="ORF">EC844_103148</name>
</gene>
<evidence type="ECO:0000259" key="6">
    <source>
        <dbReference type="Pfam" id="PF00892"/>
    </source>
</evidence>
<comment type="caution">
    <text evidence="7">The sequence shown here is derived from an EMBL/GenBank/DDBJ whole genome shotgun (WGS) entry which is preliminary data.</text>
</comment>
<accession>A0A4R1Y103</accession>
<dbReference type="GO" id="GO:0016020">
    <property type="term" value="C:membrane"/>
    <property type="evidence" value="ECO:0007669"/>
    <property type="project" value="UniProtKB-SubCell"/>
</dbReference>
<feature type="transmembrane region" description="Helical" evidence="5">
    <location>
        <begin position="216"/>
        <end position="238"/>
    </location>
</feature>
<sequence length="301" mass="33273">MSQSVSTLMTVLVYALLVLIWATTPLAVVWTVQELDAMWALWLRYLVASAIMISMIVLIRGQLPLHATALQSYVAGSLNLIGAQLFIYLAAQSLSSGLMVLIYALAPLLAGLIDHFILRTQRLKIWQWAGMSMAFAGLLLIFSDQSDTAADPFGIVLMLLSVVCYLASIYWVKQINADLPALTQASGALIISALVGCLMLPWIWPDMPTAWPSLQTRLTFLFTVLMSSIVAMLCYFYLIKRLHASTFALNNLINPSIAISIGVIFNQEQLSLYLVWGLGLVMAGLVIYFSGMWLKIFAGRR</sequence>
<dbReference type="InterPro" id="IPR050638">
    <property type="entry name" value="AA-Vitamin_Transporters"/>
</dbReference>
<reference evidence="7 8" key="1">
    <citation type="submission" date="2019-03" db="EMBL/GenBank/DDBJ databases">
        <title>Genomic analyses of the natural microbiome of Caenorhabditis elegans.</title>
        <authorList>
            <person name="Samuel B."/>
        </authorList>
    </citation>
    <scope>NUCLEOTIDE SEQUENCE [LARGE SCALE GENOMIC DNA]</scope>
    <source>
        <strain evidence="7 8">JUb89</strain>
    </source>
</reference>
<name>A0A4R1Y103_ACICA</name>
<feature type="transmembrane region" description="Helical" evidence="5">
    <location>
        <begin position="70"/>
        <end position="91"/>
    </location>
</feature>
<feature type="transmembrane region" description="Helical" evidence="5">
    <location>
        <begin position="125"/>
        <end position="142"/>
    </location>
</feature>
<dbReference type="Pfam" id="PF00892">
    <property type="entry name" value="EamA"/>
    <property type="match status" value="2"/>
</dbReference>
<proteinExistence type="predicted"/>
<evidence type="ECO:0000256" key="5">
    <source>
        <dbReference type="SAM" id="Phobius"/>
    </source>
</evidence>
<dbReference type="Proteomes" id="UP000294963">
    <property type="component" value="Unassembled WGS sequence"/>
</dbReference>
<comment type="subcellular location">
    <subcellularLocation>
        <location evidence="1">Membrane</location>
        <topology evidence="1">Multi-pass membrane protein</topology>
    </subcellularLocation>
</comment>
<feature type="domain" description="EamA" evidence="6">
    <location>
        <begin position="153"/>
        <end position="288"/>
    </location>
</feature>
<feature type="transmembrane region" description="Helical" evidence="5">
    <location>
        <begin position="271"/>
        <end position="294"/>
    </location>
</feature>
<feature type="transmembrane region" description="Helical" evidence="5">
    <location>
        <begin position="97"/>
        <end position="118"/>
    </location>
</feature>
<protein>
    <submittedName>
        <fullName evidence="7">Threonine/homoserine efflux transporter RhtA</fullName>
    </submittedName>
</protein>
<keyword evidence="3 5" id="KW-1133">Transmembrane helix</keyword>
<dbReference type="PANTHER" id="PTHR32322:SF14">
    <property type="entry name" value="PROTEIN PAGO"/>
    <property type="match status" value="1"/>
</dbReference>
<evidence type="ECO:0000313" key="8">
    <source>
        <dbReference type="Proteomes" id="UP000294963"/>
    </source>
</evidence>
<dbReference type="PANTHER" id="PTHR32322">
    <property type="entry name" value="INNER MEMBRANE TRANSPORTER"/>
    <property type="match status" value="1"/>
</dbReference>
<dbReference type="InterPro" id="IPR000620">
    <property type="entry name" value="EamA_dom"/>
</dbReference>
<keyword evidence="2 5" id="KW-0812">Transmembrane</keyword>
<evidence type="ECO:0000256" key="1">
    <source>
        <dbReference type="ARBA" id="ARBA00004141"/>
    </source>
</evidence>
<keyword evidence="8" id="KW-1185">Reference proteome</keyword>
<feature type="transmembrane region" description="Helical" evidence="5">
    <location>
        <begin position="247"/>
        <end position="265"/>
    </location>
</feature>
<dbReference type="SUPFAM" id="SSF103481">
    <property type="entry name" value="Multidrug resistance efflux transporter EmrE"/>
    <property type="match status" value="2"/>
</dbReference>
<dbReference type="EMBL" id="SLVJ01000003">
    <property type="protein sequence ID" value="TCM69201.1"/>
    <property type="molecule type" value="Genomic_DNA"/>
</dbReference>
<organism evidence="7 8">
    <name type="scientific">Acinetobacter calcoaceticus</name>
    <dbReference type="NCBI Taxonomy" id="471"/>
    <lineage>
        <taxon>Bacteria</taxon>
        <taxon>Pseudomonadati</taxon>
        <taxon>Pseudomonadota</taxon>
        <taxon>Gammaproteobacteria</taxon>
        <taxon>Moraxellales</taxon>
        <taxon>Moraxellaceae</taxon>
        <taxon>Acinetobacter</taxon>
        <taxon>Acinetobacter calcoaceticus/baumannii complex</taxon>
    </lineage>
</organism>
<evidence type="ECO:0000256" key="4">
    <source>
        <dbReference type="ARBA" id="ARBA00023136"/>
    </source>
</evidence>
<feature type="domain" description="EamA" evidence="6">
    <location>
        <begin position="11"/>
        <end position="142"/>
    </location>
</feature>
<dbReference type="AlphaFoldDB" id="A0A4R1Y103"/>
<keyword evidence="4 5" id="KW-0472">Membrane</keyword>
<dbReference type="InterPro" id="IPR037185">
    <property type="entry name" value="EmrE-like"/>
</dbReference>
<feature type="transmembrane region" description="Helical" evidence="5">
    <location>
        <begin position="39"/>
        <end position="58"/>
    </location>
</feature>
<feature type="transmembrane region" description="Helical" evidence="5">
    <location>
        <begin position="12"/>
        <end position="33"/>
    </location>
</feature>
<evidence type="ECO:0000256" key="2">
    <source>
        <dbReference type="ARBA" id="ARBA00022692"/>
    </source>
</evidence>
<feature type="transmembrane region" description="Helical" evidence="5">
    <location>
        <begin position="184"/>
        <end position="204"/>
    </location>
</feature>
<evidence type="ECO:0000256" key="3">
    <source>
        <dbReference type="ARBA" id="ARBA00022989"/>
    </source>
</evidence>
<dbReference type="OrthoDB" id="9776210at2"/>
<feature type="transmembrane region" description="Helical" evidence="5">
    <location>
        <begin position="154"/>
        <end position="172"/>
    </location>
</feature>
<evidence type="ECO:0000313" key="7">
    <source>
        <dbReference type="EMBL" id="TCM69201.1"/>
    </source>
</evidence>